<dbReference type="EMBL" id="BAABIQ010000005">
    <property type="protein sequence ID" value="GAA4785205.1"/>
    <property type="molecule type" value="Genomic_DNA"/>
</dbReference>
<dbReference type="InterPro" id="IPR013783">
    <property type="entry name" value="Ig-like_fold"/>
</dbReference>
<dbReference type="InterPro" id="IPR003961">
    <property type="entry name" value="FN3_dom"/>
</dbReference>
<protein>
    <recommendedName>
        <fullName evidence="3">Fibronectin type III domain-containing protein</fullName>
    </recommendedName>
</protein>
<gene>
    <name evidence="1" type="ORF">GCM10023231_11300</name>
</gene>
<dbReference type="Gene3D" id="2.60.40.10">
    <property type="entry name" value="Immunoglobulins"/>
    <property type="match status" value="1"/>
</dbReference>
<dbReference type="CDD" id="cd00063">
    <property type="entry name" value="FN3"/>
    <property type="match status" value="1"/>
</dbReference>
<dbReference type="SUPFAM" id="SSF49265">
    <property type="entry name" value="Fibronectin type III"/>
    <property type="match status" value="1"/>
</dbReference>
<organism evidence="1 2">
    <name type="scientific">Olivibacter ginsenosidimutans</name>
    <dbReference type="NCBI Taxonomy" id="1176537"/>
    <lineage>
        <taxon>Bacteria</taxon>
        <taxon>Pseudomonadati</taxon>
        <taxon>Bacteroidota</taxon>
        <taxon>Sphingobacteriia</taxon>
        <taxon>Sphingobacteriales</taxon>
        <taxon>Sphingobacteriaceae</taxon>
        <taxon>Olivibacter</taxon>
    </lineage>
</organism>
<dbReference type="RefSeq" id="WP_345230747.1">
    <property type="nucleotide sequence ID" value="NZ_BAABIQ010000005.1"/>
</dbReference>
<proteinExistence type="predicted"/>
<sequence>MQNRYANSGFSKMSDGTFATLGLTVISAMTDNPNFENPEPSLEEVRTRVADFNNKLASALNGSPLNTSEKNNSRKLLEGELKKLAFYVNNIAQGAIHIILSSGFPVSALAAQREIPEIPERLRLGDTPQSGQLRLDFIAVKAAWEYEYSYTTAVNEDGQPIWGETMSTTSSRNNIISGLIPGNYCYARVRSRNGKGRSDWSGVVRRMAR</sequence>
<keyword evidence="2" id="KW-1185">Reference proteome</keyword>
<comment type="caution">
    <text evidence="1">The sequence shown here is derived from an EMBL/GenBank/DDBJ whole genome shotgun (WGS) entry which is preliminary data.</text>
</comment>
<evidence type="ECO:0000313" key="1">
    <source>
        <dbReference type="EMBL" id="GAA4785205.1"/>
    </source>
</evidence>
<accession>A0ABP9ASB6</accession>
<name>A0ABP9ASB6_9SPHI</name>
<dbReference type="Proteomes" id="UP001501411">
    <property type="component" value="Unassembled WGS sequence"/>
</dbReference>
<reference evidence="2" key="1">
    <citation type="journal article" date="2019" name="Int. J. Syst. Evol. Microbiol.">
        <title>The Global Catalogue of Microorganisms (GCM) 10K type strain sequencing project: providing services to taxonomists for standard genome sequencing and annotation.</title>
        <authorList>
            <consortium name="The Broad Institute Genomics Platform"/>
            <consortium name="The Broad Institute Genome Sequencing Center for Infectious Disease"/>
            <person name="Wu L."/>
            <person name="Ma J."/>
        </authorList>
    </citation>
    <scope>NUCLEOTIDE SEQUENCE [LARGE SCALE GENOMIC DNA]</scope>
    <source>
        <strain evidence="2">JCM 18200</strain>
    </source>
</reference>
<dbReference type="InterPro" id="IPR036116">
    <property type="entry name" value="FN3_sf"/>
</dbReference>
<evidence type="ECO:0000313" key="2">
    <source>
        <dbReference type="Proteomes" id="UP001501411"/>
    </source>
</evidence>
<evidence type="ECO:0008006" key="3">
    <source>
        <dbReference type="Google" id="ProtNLM"/>
    </source>
</evidence>